<dbReference type="SMART" id="SM00342">
    <property type="entry name" value="HTH_ARAC"/>
    <property type="match status" value="1"/>
</dbReference>
<dbReference type="SUPFAM" id="SSF46689">
    <property type="entry name" value="Homeodomain-like"/>
    <property type="match status" value="2"/>
</dbReference>
<name>A0ABV1KNZ8_9BACL</name>
<dbReference type="PANTHER" id="PTHR46796">
    <property type="entry name" value="HTH-TYPE TRANSCRIPTIONAL ACTIVATOR RHAS-RELATED"/>
    <property type="match status" value="1"/>
</dbReference>
<gene>
    <name evidence="5" type="ORF">QJS35_04550</name>
</gene>
<evidence type="ECO:0000256" key="1">
    <source>
        <dbReference type="ARBA" id="ARBA00023015"/>
    </source>
</evidence>
<evidence type="ECO:0000256" key="2">
    <source>
        <dbReference type="ARBA" id="ARBA00023125"/>
    </source>
</evidence>
<reference evidence="5 6" key="1">
    <citation type="journal article" date="2023" name="Genome Announc.">
        <title>Pan-Genome Analyses of the Genus Cohnella and Proposal of the Novel Species Cohnella silvisoli sp. nov., Isolated from Forest Soil.</title>
        <authorList>
            <person name="Wang C."/>
            <person name="Mao L."/>
            <person name="Bao G."/>
            <person name="Zhu H."/>
        </authorList>
    </citation>
    <scope>NUCLEOTIDE SEQUENCE [LARGE SCALE GENOMIC DNA]</scope>
    <source>
        <strain evidence="5 6">NL03-T5-1</strain>
    </source>
</reference>
<keyword evidence="3" id="KW-0804">Transcription</keyword>
<evidence type="ECO:0000313" key="5">
    <source>
        <dbReference type="EMBL" id="MEQ4481660.1"/>
    </source>
</evidence>
<dbReference type="PRINTS" id="PR00032">
    <property type="entry name" value="HTHARAC"/>
</dbReference>
<sequence length="287" mass="32955">MYEKDEMSYTTTEPVLGSDRFGWDKLQVSQWYSPYEAFGANPATTHLIGIHCTAYYENYYTIHIIPCNDNILCPWGRTSLYFLKIEIPPSVLEQVALESGFMAEGHIQLERKFHLKDSKLLQLGLWMLEELQNGGRKGKIYSDSLSNMLMIHLLQHYSVVTPLDSNSKTLANQEIFQVIQYMRESLDAEIPLTELASMANMSLSHFIRIFKQQTGYTPHTYLIRLRIERSKFLIRSGKVGLKEIAALAGFADQGHFTRLFKRETGLTPKLYAYQVSSKTSDAGFRLE</sequence>
<dbReference type="EMBL" id="JASKHM010000002">
    <property type="protein sequence ID" value="MEQ4481660.1"/>
    <property type="molecule type" value="Genomic_DNA"/>
</dbReference>
<comment type="caution">
    <text evidence="5">The sequence shown here is derived from an EMBL/GenBank/DDBJ whole genome shotgun (WGS) entry which is preliminary data.</text>
</comment>
<dbReference type="InterPro" id="IPR018060">
    <property type="entry name" value="HTH_AraC"/>
</dbReference>
<dbReference type="InterPro" id="IPR009057">
    <property type="entry name" value="Homeodomain-like_sf"/>
</dbReference>
<evidence type="ECO:0000259" key="4">
    <source>
        <dbReference type="PROSITE" id="PS01124"/>
    </source>
</evidence>
<dbReference type="InterPro" id="IPR020449">
    <property type="entry name" value="Tscrpt_reg_AraC-type_HTH"/>
</dbReference>
<keyword evidence="1" id="KW-0805">Transcription regulation</keyword>
<evidence type="ECO:0000313" key="6">
    <source>
        <dbReference type="Proteomes" id="UP001493487"/>
    </source>
</evidence>
<dbReference type="Pfam" id="PF12833">
    <property type="entry name" value="HTH_18"/>
    <property type="match status" value="1"/>
</dbReference>
<accession>A0ABV1KNZ8</accession>
<proteinExistence type="predicted"/>
<keyword evidence="2" id="KW-0238">DNA-binding</keyword>
<protein>
    <submittedName>
        <fullName evidence="5">AraC family transcriptional regulator</fullName>
    </submittedName>
</protein>
<organism evidence="5 6">
    <name type="scientific">Cohnella silvisoli</name>
    <dbReference type="NCBI Taxonomy" id="2873699"/>
    <lineage>
        <taxon>Bacteria</taxon>
        <taxon>Bacillati</taxon>
        <taxon>Bacillota</taxon>
        <taxon>Bacilli</taxon>
        <taxon>Bacillales</taxon>
        <taxon>Paenibacillaceae</taxon>
        <taxon>Cohnella</taxon>
    </lineage>
</organism>
<evidence type="ECO:0000256" key="3">
    <source>
        <dbReference type="ARBA" id="ARBA00023163"/>
    </source>
</evidence>
<dbReference type="PANTHER" id="PTHR46796:SF6">
    <property type="entry name" value="ARAC SUBFAMILY"/>
    <property type="match status" value="1"/>
</dbReference>
<dbReference type="Proteomes" id="UP001493487">
    <property type="component" value="Unassembled WGS sequence"/>
</dbReference>
<dbReference type="RefSeq" id="WP_232183573.1">
    <property type="nucleotide sequence ID" value="NZ_JAIOAP010000002.1"/>
</dbReference>
<dbReference type="Gene3D" id="1.10.10.60">
    <property type="entry name" value="Homeodomain-like"/>
    <property type="match status" value="2"/>
</dbReference>
<keyword evidence="6" id="KW-1185">Reference proteome</keyword>
<dbReference type="PROSITE" id="PS00041">
    <property type="entry name" value="HTH_ARAC_FAMILY_1"/>
    <property type="match status" value="1"/>
</dbReference>
<dbReference type="InterPro" id="IPR050204">
    <property type="entry name" value="AraC_XylS_family_regulators"/>
</dbReference>
<dbReference type="PROSITE" id="PS01124">
    <property type="entry name" value="HTH_ARAC_FAMILY_2"/>
    <property type="match status" value="1"/>
</dbReference>
<dbReference type="InterPro" id="IPR018062">
    <property type="entry name" value="HTH_AraC-typ_CS"/>
</dbReference>
<feature type="domain" description="HTH araC/xylS-type" evidence="4">
    <location>
        <begin position="176"/>
        <end position="274"/>
    </location>
</feature>